<accession>A0A395T1M9</accession>
<keyword evidence="3" id="KW-1185">Reference proteome</keyword>
<gene>
    <name evidence="2" type="ORF">FLONG3_3614</name>
</gene>
<dbReference type="Proteomes" id="UP000266234">
    <property type="component" value="Unassembled WGS sequence"/>
</dbReference>
<sequence length="179" mass="20621">MDYQIIRMNREMDYQDLPLLEEVGSLNPRFDSPPPPKKTAAIEKVEIIDDDTIPDAHLIRDSPPAPAKRVRRRRSGCWRCKMKKNTKKTTKKPDSDKPKSKADGINDPAARDFILAAEKRLKQIENGELIEEEPKTDPKAQDTLDVSTITGMTPEEVDEFMKRNPFGIIRDTKEWFANW</sequence>
<comment type="caution">
    <text evidence="2">The sequence shown here is derived from an EMBL/GenBank/DDBJ whole genome shotgun (WGS) entry which is preliminary data.</text>
</comment>
<evidence type="ECO:0000313" key="2">
    <source>
        <dbReference type="EMBL" id="RGP78299.1"/>
    </source>
</evidence>
<feature type="compositionally biased region" description="Basic and acidic residues" evidence="1">
    <location>
        <begin position="91"/>
        <end position="104"/>
    </location>
</feature>
<dbReference type="EMBL" id="PXOG01000071">
    <property type="protein sequence ID" value="RGP78299.1"/>
    <property type="molecule type" value="Genomic_DNA"/>
</dbReference>
<feature type="region of interest" description="Disordered" evidence="1">
    <location>
        <begin position="54"/>
        <end position="108"/>
    </location>
</feature>
<organism evidence="2 3">
    <name type="scientific">Fusarium longipes</name>
    <dbReference type="NCBI Taxonomy" id="694270"/>
    <lineage>
        <taxon>Eukaryota</taxon>
        <taxon>Fungi</taxon>
        <taxon>Dikarya</taxon>
        <taxon>Ascomycota</taxon>
        <taxon>Pezizomycotina</taxon>
        <taxon>Sordariomycetes</taxon>
        <taxon>Hypocreomycetidae</taxon>
        <taxon>Hypocreales</taxon>
        <taxon>Nectriaceae</taxon>
        <taxon>Fusarium</taxon>
    </lineage>
</organism>
<proteinExistence type="predicted"/>
<dbReference type="AlphaFoldDB" id="A0A395T1M9"/>
<evidence type="ECO:0000313" key="3">
    <source>
        <dbReference type="Proteomes" id="UP000266234"/>
    </source>
</evidence>
<name>A0A395T1M9_9HYPO</name>
<evidence type="ECO:0000256" key="1">
    <source>
        <dbReference type="SAM" id="MobiDB-lite"/>
    </source>
</evidence>
<reference evidence="2 3" key="1">
    <citation type="journal article" date="2018" name="PLoS Pathog.">
        <title>Evolution of structural diversity of trichothecenes, a family of toxins produced by plant pathogenic and entomopathogenic fungi.</title>
        <authorList>
            <person name="Proctor R.H."/>
            <person name="McCormick S.P."/>
            <person name="Kim H.S."/>
            <person name="Cardoza R.E."/>
            <person name="Stanley A.M."/>
            <person name="Lindo L."/>
            <person name="Kelly A."/>
            <person name="Brown D.W."/>
            <person name="Lee T."/>
            <person name="Vaughan M.M."/>
            <person name="Alexander N.J."/>
            <person name="Busman M."/>
            <person name="Gutierrez S."/>
        </authorList>
    </citation>
    <scope>NUCLEOTIDE SEQUENCE [LARGE SCALE GENOMIC DNA]</scope>
    <source>
        <strain evidence="2 3">NRRL 20695</strain>
    </source>
</reference>
<feature type="compositionally biased region" description="Basic residues" evidence="1">
    <location>
        <begin position="68"/>
        <end position="90"/>
    </location>
</feature>
<protein>
    <submittedName>
        <fullName evidence="2">Uncharacterized protein</fullName>
    </submittedName>
</protein>